<evidence type="ECO:0000313" key="1">
    <source>
        <dbReference type="EMBL" id="SEK67036.1"/>
    </source>
</evidence>
<dbReference type="Gene3D" id="3.10.510.10">
    <property type="entry name" value="NE1680-like"/>
    <property type="match status" value="1"/>
</dbReference>
<dbReference type="InterPro" id="IPR023122">
    <property type="entry name" value="NE1680-like_sf"/>
</dbReference>
<keyword evidence="2" id="KW-1185">Reference proteome</keyword>
<dbReference type="EMBL" id="FOBB01000001">
    <property type="protein sequence ID" value="SEK67036.1"/>
    <property type="molecule type" value="Genomic_DNA"/>
</dbReference>
<evidence type="ECO:0000313" key="2">
    <source>
        <dbReference type="Proteomes" id="UP000198984"/>
    </source>
</evidence>
<dbReference type="STRING" id="573321.SAMN04488505_101671"/>
<name>A0A1H7IXC4_9BACT</name>
<accession>A0A1H7IXC4</accession>
<evidence type="ECO:0008006" key="3">
    <source>
        <dbReference type="Google" id="ProtNLM"/>
    </source>
</evidence>
<dbReference type="RefSeq" id="WP_089906716.1">
    <property type="nucleotide sequence ID" value="NZ_FOBB01000001.1"/>
</dbReference>
<dbReference type="Proteomes" id="UP000198984">
    <property type="component" value="Unassembled WGS sequence"/>
</dbReference>
<dbReference type="SUPFAM" id="SSF160766">
    <property type="entry name" value="NE1680-like"/>
    <property type="match status" value="1"/>
</dbReference>
<dbReference type="InterPro" id="IPR018592">
    <property type="entry name" value="DUF2024"/>
</dbReference>
<dbReference type="AlphaFoldDB" id="A0A1H7IXC4"/>
<gene>
    <name evidence="1" type="ORF">SAMN04488505_101671</name>
</gene>
<protein>
    <recommendedName>
        <fullName evidence="3">DUF2024 domain-containing protein</fullName>
    </recommendedName>
</protein>
<dbReference type="OrthoDB" id="9795699at2"/>
<organism evidence="1 2">
    <name type="scientific">Chitinophaga rupis</name>
    <dbReference type="NCBI Taxonomy" id="573321"/>
    <lineage>
        <taxon>Bacteria</taxon>
        <taxon>Pseudomonadati</taxon>
        <taxon>Bacteroidota</taxon>
        <taxon>Chitinophagia</taxon>
        <taxon>Chitinophagales</taxon>
        <taxon>Chitinophagaceae</taxon>
        <taxon>Chitinophaga</taxon>
    </lineage>
</organism>
<proteinExistence type="predicted"/>
<dbReference type="Pfam" id="PF09630">
    <property type="entry name" value="DUF2024"/>
    <property type="match status" value="1"/>
</dbReference>
<sequence>MEVAVFDTYVKKKNGGYMHFDIIVAANTQYDHVLTFGKAYLQTKQRASPHISTRDCRFCHLEEVIPVWEKTIARQGYYIHEIEGCQ</sequence>
<reference evidence="1 2" key="1">
    <citation type="submission" date="2016-10" db="EMBL/GenBank/DDBJ databases">
        <authorList>
            <person name="de Groot N.N."/>
        </authorList>
    </citation>
    <scope>NUCLEOTIDE SEQUENCE [LARGE SCALE GENOMIC DNA]</scope>
    <source>
        <strain evidence="1 2">DSM 21039</strain>
    </source>
</reference>